<dbReference type="InterPro" id="IPR014001">
    <property type="entry name" value="Helicase_ATP-bd"/>
</dbReference>
<dbReference type="InterPro" id="IPR001650">
    <property type="entry name" value="Helicase_C-like"/>
</dbReference>
<feature type="domain" description="Helicase C-terminal" evidence="10">
    <location>
        <begin position="294"/>
        <end position="452"/>
    </location>
</feature>
<dbReference type="GO" id="GO:0016887">
    <property type="term" value="F:ATP hydrolysis activity"/>
    <property type="evidence" value="ECO:0007669"/>
    <property type="project" value="RHEA"/>
</dbReference>
<dbReference type="PROSITE" id="PS51192">
    <property type="entry name" value="HELICASE_ATP_BIND_1"/>
    <property type="match status" value="1"/>
</dbReference>
<dbReference type="InterPro" id="IPR027417">
    <property type="entry name" value="P-loop_NTPase"/>
</dbReference>
<keyword evidence="2 7" id="KW-0378">Hydrolase</keyword>
<comment type="domain">
    <text evidence="7">The Q motif is unique to and characteristic of the DEAD box family of RNA helicases and controls ATP binding and hydrolysis.</text>
</comment>
<keyword evidence="3 7" id="KW-0347">Helicase</keyword>
<evidence type="ECO:0000259" key="9">
    <source>
        <dbReference type="PROSITE" id="PS51192"/>
    </source>
</evidence>
<comment type="caution">
    <text evidence="12">The sequence shown here is derived from an EMBL/GenBank/DDBJ whole genome shotgun (WGS) entry which is preliminary data.</text>
</comment>
<evidence type="ECO:0000256" key="3">
    <source>
        <dbReference type="ARBA" id="ARBA00022806"/>
    </source>
</evidence>
<dbReference type="InterPro" id="IPR011545">
    <property type="entry name" value="DEAD/DEAH_box_helicase_dom"/>
</dbReference>
<dbReference type="SMART" id="SM00487">
    <property type="entry name" value="DEXDc"/>
    <property type="match status" value="1"/>
</dbReference>
<feature type="compositionally biased region" description="Basic residues" evidence="8">
    <location>
        <begin position="551"/>
        <end position="567"/>
    </location>
</feature>
<dbReference type="CDD" id="cd17941">
    <property type="entry name" value="DEADc_DDX10"/>
    <property type="match status" value="1"/>
</dbReference>
<feature type="compositionally biased region" description="Polar residues" evidence="8">
    <location>
        <begin position="788"/>
        <end position="798"/>
    </location>
</feature>
<evidence type="ECO:0000256" key="2">
    <source>
        <dbReference type="ARBA" id="ARBA00022801"/>
    </source>
</evidence>
<evidence type="ECO:0000256" key="7">
    <source>
        <dbReference type="RuleBase" id="RU365068"/>
    </source>
</evidence>
<evidence type="ECO:0000256" key="8">
    <source>
        <dbReference type="SAM" id="MobiDB-lite"/>
    </source>
</evidence>
<dbReference type="Pfam" id="PF00270">
    <property type="entry name" value="DEAD"/>
    <property type="match status" value="1"/>
</dbReference>
<dbReference type="PROSITE" id="PS00039">
    <property type="entry name" value="DEAD_ATP_HELICASE"/>
    <property type="match status" value="1"/>
</dbReference>
<dbReference type="GO" id="GO:0003724">
    <property type="term" value="F:RNA helicase activity"/>
    <property type="evidence" value="ECO:0007669"/>
    <property type="project" value="UniProtKB-EC"/>
</dbReference>
<comment type="similarity">
    <text evidence="7">Belongs to the DEAD box helicase family.</text>
</comment>
<feature type="compositionally biased region" description="Basic and acidic residues" evidence="8">
    <location>
        <begin position="735"/>
        <end position="746"/>
    </location>
</feature>
<dbReference type="Gene3D" id="3.40.50.300">
    <property type="entry name" value="P-loop containing nucleotide triphosphate hydrolases"/>
    <property type="match status" value="2"/>
</dbReference>
<keyword evidence="5 7" id="KW-0694">RNA-binding</keyword>
<feature type="region of interest" description="Disordered" evidence="8">
    <location>
        <begin position="511"/>
        <end position="642"/>
    </location>
</feature>
<dbReference type="PANTHER" id="PTHR24031">
    <property type="entry name" value="RNA HELICASE"/>
    <property type="match status" value="1"/>
</dbReference>
<feature type="short sequence motif" description="Q motif" evidence="6">
    <location>
        <begin position="63"/>
        <end position="91"/>
    </location>
</feature>
<dbReference type="AlphaFoldDB" id="A0A0M0JH01"/>
<organism evidence="12 13">
    <name type="scientific">Chrysochromulina tobinii</name>
    <dbReference type="NCBI Taxonomy" id="1460289"/>
    <lineage>
        <taxon>Eukaryota</taxon>
        <taxon>Haptista</taxon>
        <taxon>Haptophyta</taxon>
        <taxon>Prymnesiophyceae</taxon>
        <taxon>Prymnesiales</taxon>
        <taxon>Chrysochromulinaceae</taxon>
        <taxon>Chrysochromulina</taxon>
    </lineage>
</organism>
<gene>
    <name evidence="12" type="ORF">Ctob_006827</name>
</gene>
<evidence type="ECO:0000256" key="4">
    <source>
        <dbReference type="ARBA" id="ARBA00022840"/>
    </source>
</evidence>
<feature type="compositionally biased region" description="Gly residues" evidence="8">
    <location>
        <begin position="1"/>
        <end position="11"/>
    </location>
</feature>
<feature type="region of interest" description="Disordered" evidence="8">
    <location>
        <begin position="1"/>
        <end position="21"/>
    </location>
</feature>
<dbReference type="InterPro" id="IPR000629">
    <property type="entry name" value="RNA-helicase_DEAD-box_CS"/>
</dbReference>
<accession>A0A0M0JH01</accession>
<evidence type="ECO:0000313" key="13">
    <source>
        <dbReference type="Proteomes" id="UP000037460"/>
    </source>
</evidence>
<dbReference type="CDD" id="cd18787">
    <property type="entry name" value="SF2_C_DEAD"/>
    <property type="match status" value="1"/>
</dbReference>
<dbReference type="SMART" id="SM01178">
    <property type="entry name" value="DUF4217"/>
    <property type="match status" value="1"/>
</dbReference>
<dbReference type="Pfam" id="PF13959">
    <property type="entry name" value="CTE_SPB4"/>
    <property type="match status" value="1"/>
</dbReference>
<reference evidence="13" key="1">
    <citation type="journal article" date="2015" name="PLoS Genet.">
        <title>Genome Sequence and Transcriptome Analyses of Chrysochromulina tobin: Metabolic Tools for Enhanced Algal Fitness in the Prominent Order Prymnesiales (Haptophyceae).</title>
        <authorList>
            <person name="Hovde B.T."/>
            <person name="Deodato C.R."/>
            <person name="Hunsperger H.M."/>
            <person name="Ryken S.A."/>
            <person name="Yost W."/>
            <person name="Jha R.K."/>
            <person name="Patterson J."/>
            <person name="Monnat R.J. Jr."/>
            <person name="Barlow S.B."/>
            <person name="Starkenburg S.R."/>
            <person name="Cattolico R.A."/>
        </authorList>
    </citation>
    <scope>NUCLEOTIDE SEQUENCE</scope>
    <source>
        <strain evidence="13">CCMP291</strain>
    </source>
</reference>
<protein>
    <recommendedName>
        <fullName evidence="7">ATP-dependent RNA helicase</fullName>
        <ecNumber evidence="7">3.6.4.13</ecNumber>
    </recommendedName>
</protein>
<feature type="region of interest" description="Disordered" evidence="8">
    <location>
        <begin position="711"/>
        <end position="805"/>
    </location>
</feature>
<proteinExistence type="inferred from homology"/>
<dbReference type="PROSITE" id="PS51194">
    <property type="entry name" value="HELICASE_CTER"/>
    <property type="match status" value="1"/>
</dbReference>
<keyword evidence="1 7" id="KW-0547">Nucleotide-binding</keyword>
<evidence type="ECO:0000256" key="5">
    <source>
        <dbReference type="ARBA" id="ARBA00022884"/>
    </source>
</evidence>
<evidence type="ECO:0000256" key="6">
    <source>
        <dbReference type="PROSITE-ProRule" id="PRU00552"/>
    </source>
</evidence>
<evidence type="ECO:0000259" key="11">
    <source>
        <dbReference type="PROSITE" id="PS51195"/>
    </source>
</evidence>
<dbReference type="InterPro" id="IPR014014">
    <property type="entry name" value="RNA_helicase_DEAD_Q_motif"/>
</dbReference>
<dbReference type="PROSITE" id="PS51195">
    <property type="entry name" value="Q_MOTIF"/>
    <property type="match status" value="1"/>
</dbReference>
<evidence type="ECO:0000259" key="10">
    <source>
        <dbReference type="PROSITE" id="PS51194"/>
    </source>
</evidence>
<dbReference type="SUPFAM" id="SSF52540">
    <property type="entry name" value="P-loop containing nucleoside triphosphate hydrolases"/>
    <property type="match status" value="2"/>
</dbReference>
<feature type="compositionally biased region" description="Gly residues" evidence="8">
    <location>
        <begin position="511"/>
        <end position="521"/>
    </location>
</feature>
<dbReference type="GO" id="GO:0005524">
    <property type="term" value="F:ATP binding"/>
    <property type="evidence" value="ECO:0007669"/>
    <property type="project" value="UniProtKB-UniRule"/>
</dbReference>
<name>A0A0M0JH01_9EUKA</name>
<dbReference type="Pfam" id="PF00271">
    <property type="entry name" value="Helicase_C"/>
    <property type="match status" value="1"/>
</dbReference>
<dbReference type="SMART" id="SM00490">
    <property type="entry name" value="HELICc"/>
    <property type="match status" value="1"/>
</dbReference>
<sequence length="819" mass="87924">MGSRAAGGGGSRAARKADTDRELREIETLAARVIDEAPVPGSNPLDTDAAEVTVEKQKFSSARKFAELPLSQRTLAGLAKGKWQKMTDIQRAAIPHALAGRDVLGAAKTGSGKTLAFLVPTLELLYRERWGRMDGLGALIISPTRELAMQIFDVLRIAGVRHDLSAGLVIGGKDKAEEAERICGMNLLVCTPGRLLQHLDETPGFEANGLQMLVLDEADRILDMGFSSTLNAIVAALPKKRQTLLFSATQTKDVKALARLSLRSPQYVAVHETSKSSTPAKLDHHYMITPAASKLDVLFGFVRTHLQAKTIVFLSSCKQVQFVHAAFAALRPGVPLMCLHGRQKQMKRLAVYTDFCAKKHAVLFATDVAARGLDFPQVHWVVQADCPEDVATYIHRTGRTARYTASGRALLLLLPSESAMLDKLGAARIVASKLSVNAKAVFQTRPKLQALLSERPEIKYTAQRAFISYVRSVHLQADKEIFDAPSLPLGPLAESMGLLAPPRVRFLGGGAGGAGGAGGDGRSCKKPGTPAPAIAEASSEEEDGEEGLVLKPKKKKEQPRDRLKRLLARNTLERRGDDDGTSSSRAAAERQKRAAAPKPLLGEPGDASAGPLLQVKRTILPEDEEKGGEGGEGGEGGTADELPLRKAKIKIRKGGTVVGGTRTVFDDEGVPLERRFDGFAGVVADKEAVGAAPVADPASRVAQVKAALRERAAVDRERERERVREMHKARKRKQKEAAAAEVEAREPGVQAILGTGESDGDDDGEHSGSAAAMVRPSKRSRRGDDEASSSVPVMQSTADEMRRDEIAAERKLAMLLGGR</sequence>
<comment type="function">
    <text evidence="7">RNA helicase.</text>
</comment>
<dbReference type="Proteomes" id="UP000037460">
    <property type="component" value="Unassembled WGS sequence"/>
</dbReference>
<dbReference type="InterPro" id="IPR025313">
    <property type="entry name" value="SPB4-like_CTE"/>
</dbReference>
<feature type="domain" description="Helicase ATP-binding" evidence="9">
    <location>
        <begin position="94"/>
        <end position="268"/>
    </location>
</feature>
<dbReference type="EC" id="3.6.4.13" evidence="7"/>
<feature type="compositionally biased region" description="Basic and acidic residues" evidence="8">
    <location>
        <begin position="711"/>
        <end position="726"/>
    </location>
</feature>
<feature type="domain" description="DEAD-box RNA helicase Q" evidence="11">
    <location>
        <begin position="63"/>
        <end position="91"/>
    </location>
</feature>
<evidence type="ECO:0000313" key="12">
    <source>
        <dbReference type="EMBL" id="KOO25750.1"/>
    </source>
</evidence>
<evidence type="ECO:0000256" key="1">
    <source>
        <dbReference type="ARBA" id="ARBA00022741"/>
    </source>
</evidence>
<dbReference type="EMBL" id="JWZX01002934">
    <property type="protein sequence ID" value="KOO25750.1"/>
    <property type="molecule type" value="Genomic_DNA"/>
</dbReference>
<dbReference type="GO" id="GO:0003723">
    <property type="term" value="F:RNA binding"/>
    <property type="evidence" value="ECO:0007669"/>
    <property type="project" value="UniProtKB-UniRule"/>
</dbReference>
<keyword evidence="4 7" id="KW-0067">ATP-binding</keyword>
<dbReference type="OrthoDB" id="10259640at2759"/>
<comment type="catalytic activity">
    <reaction evidence="7">
        <text>ATP + H2O = ADP + phosphate + H(+)</text>
        <dbReference type="Rhea" id="RHEA:13065"/>
        <dbReference type="ChEBI" id="CHEBI:15377"/>
        <dbReference type="ChEBI" id="CHEBI:15378"/>
        <dbReference type="ChEBI" id="CHEBI:30616"/>
        <dbReference type="ChEBI" id="CHEBI:43474"/>
        <dbReference type="ChEBI" id="CHEBI:456216"/>
        <dbReference type="EC" id="3.6.4.13"/>
    </reaction>
</comment>
<keyword evidence="13" id="KW-1185">Reference proteome</keyword>